<proteinExistence type="predicted"/>
<dbReference type="RefSeq" id="XP_062732399.1">
    <property type="nucleotide sequence ID" value="XM_062879107.1"/>
</dbReference>
<feature type="compositionally biased region" description="Low complexity" evidence="1">
    <location>
        <begin position="164"/>
        <end position="175"/>
    </location>
</feature>
<feature type="compositionally biased region" description="Pro residues" evidence="1">
    <location>
        <begin position="236"/>
        <end position="253"/>
    </location>
</feature>
<feature type="compositionally biased region" description="Acidic residues" evidence="1">
    <location>
        <begin position="130"/>
        <end position="140"/>
    </location>
</feature>
<protein>
    <recommendedName>
        <fullName evidence="4">WW domain-containing protein</fullName>
    </recommendedName>
</protein>
<feature type="region of interest" description="Disordered" evidence="1">
    <location>
        <begin position="1"/>
        <end position="28"/>
    </location>
</feature>
<feature type="compositionally biased region" description="Pro residues" evidence="1">
    <location>
        <begin position="176"/>
        <end position="199"/>
    </location>
</feature>
<sequence length="253" mass="26831">MPRSSSSSSSSAGSSSSSRRMKQRMLPKTPAVNTLIWFTGRDPRKVKGVRAYYYDDDFETRSNGSYSSMWSSWTSNRSNVEYYLVESKGLYYAEYPEQSKNTKSRPSGRVSQPSATAAWARNASVRDANGDDDSDSDDGSSSDSSESEYGHQQPGPFAQPPGPMRMGMPNGGPSPMGRPPMMGAPPPMGGPPGPPPGGFPPGFAGMPRPSPHPQMPPPAHGMPPPQGFRPPIGMGMPPPPPGAGHPGPFPGGH</sequence>
<dbReference type="EMBL" id="JAFFGZ010000006">
    <property type="protein sequence ID" value="KAK4643423.1"/>
    <property type="molecule type" value="Genomic_DNA"/>
</dbReference>
<evidence type="ECO:0000313" key="2">
    <source>
        <dbReference type="EMBL" id="KAK4643423.1"/>
    </source>
</evidence>
<gene>
    <name evidence="2" type="ORF">QC761_408320</name>
</gene>
<feature type="region of interest" description="Disordered" evidence="1">
    <location>
        <begin position="97"/>
        <end position="253"/>
    </location>
</feature>
<evidence type="ECO:0008006" key="4">
    <source>
        <dbReference type="Google" id="ProtNLM"/>
    </source>
</evidence>
<evidence type="ECO:0000313" key="3">
    <source>
        <dbReference type="Proteomes" id="UP001322138"/>
    </source>
</evidence>
<feature type="compositionally biased region" description="Polar residues" evidence="1">
    <location>
        <begin position="98"/>
        <end position="115"/>
    </location>
</feature>
<name>A0ABR0FJ04_9PEZI</name>
<keyword evidence="3" id="KW-1185">Reference proteome</keyword>
<dbReference type="Proteomes" id="UP001322138">
    <property type="component" value="Unassembled WGS sequence"/>
</dbReference>
<organism evidence="2 3">
    <name type="scientific">Podospora bellae-mahoneyi</name>
    <dbReference type="NCBI Taxonomy" id="2093777"/>
    <lineage>
        <taxon>Eukaryota</taxon>
        <taxon>Fungi</taxon>
        <taxon>Dikarya</taxon>
        <taxon>Ascomycota</taxon>
        <taxon>Pezizomycotina</taxon>
        <taxon>Sordariomycetes</taxon>
        <taxon>Sordariomycetidae</taxon>
        <taxon>Sordariales</taxon>
        <taxon>Podosporaceae</taxon>
        <taxon>Podospora</taxon>
    </lineage>
</organism>
<evidence type="ECO:0000256" key="1">
    <source>
        <dbReference type="SAM" id="MobiDB-lite"/>
    </source>
</evidence>
<dbReference type="GeneID" id="87898589"/>
<reference evidence="2 3" key="1">
    <citation type="journal article" date="2023" name="bioRxiv">
        <title>High-quality genome assemblies of four members of thePodospora anserinaspecies complex.</title>
        <authorList>
            <person name="Ament-Velasquez S.L."/>
            <person name="Vogan A.A."/>
            <person name="Wallerman O."/>
            <person name="Hartmann F."/>
            <person name="Gautier V."/>
            <person name="Silar P."/>
            <person name="Giraud T."/>
            <person name="Johannesson H."/>
        </authorList>
    </citation>
    <scope>NUCLEOTIDE SEQUENCE [LARGE SCALE GENOMIC DNA]</scope>
    <source>
        <strain evidence="2 3">CBS 112042</strain>
    </source>
</reference>
<feature type="compositionally biased region" description="Pro residues" evidence="1">
    <location>
        <begin position="208"/>
        <end position="228"/>
    </location>
</feature>
<accession>A0ABR0FJ04</accession>
<feature type="compositionally biased region" description="Low complexity" evidence="1">
    <location>
        <begin position="1"/>
        <end position="18"/>
    </location>
</feature>
<comment type="caution">
    <text evidence="2">The sequence shown here is derived from an EMBL/GenBank/DDBJ whole genome shotgun (WGS) entry which is preliminary data.</text>
</comment>